<name>A0A383RKN2_PAEAL</name>
<dbReference type="Gene3D" id="3.40.190.10">
    <property type="entry name" value="Periplasmic binding protein-like II"/>
    <property type="match status" value="1"/>
</dbReference>
<evidence type="ECO:0000256" key="1">
    <source>
        <dbReference type="ARBA" id="ARBA00008520"/>
    </source>
</evidence>
<comment type="similarity">
    <text evidence="1">Belongs to the bacterial solute-binding protein 1 family.</text>
</comment>
<evidence type="ECO:0000313" key="5">
    <source>
        <dbReference type="Proteomes" id="UP000304148"/>
    </source>
</evidence>
<dbReference type="InterPro" id="IPR006059">
    <property type="entry name" value="SBP"/>
</dbReference>
<dbReference type="PANTHER" id="PTHR43649:SF29">
    <property type="entry name" value="OSMOPROTECTIVE COMPOUNDS-BINDING PROTEIN GGTB"/>
    <property type="match status" value="1"/>
</dbReference>
<keyword evidence="3" id="KW-0175">Coiled coil</keyword>
<dbReference type="Proteomes" id="UP000304148">
    <property type="component" value="Chromosome"/>
</dbReference>
<dbReference type="PROSITE" id="PS51257">
    <property type="entry name" value="PROKAR_LIPOPROTEIN"/>
    <property type="match status" value="1"/>
</dbReference>
<accession>A0A383RKN2</accession>
<dbReference type="PANTHER" id="PTHR43649">
    <property type="entry name" value="ARABINOSE-BINDING PROTEIN-RELATED"/>
    <property type="match status" value="1"/>
</dbReference>
<dbReference type="AlphaFoldDB" id="A0A383RKN2"/>
<dbReference type="RefSeq" id="WP_138189142.1">
    <property type="nucleotide sequence ID" value="NZ_LS992241.1"/>
</dbReference>
<dbReference type="InterPro" id="IPR050490">
    <property type="entry name" value="Bact_solute-bd_prot1"/>
</dbReference>
<protein>
    <submittedName>
        <fullName evidence="4">Sugar ABC transporter substrate-binding protein</fullName>
    </submittedName>
</protein>
<dbReference type="SUPFAM" id="SSF53850">
    <property type="entry name" value="Periplasmic binding protein-like II"/>
    <property type="match status" value="1"/>
</dbReference>
<evidence type="ECO:0000313" key="4">
    <source>
        <dbReference type="EMBL" id="SYX87585.1"/>
    </source>
</evidence>
<proteinExistence type="inferred from homology"/>
<dbReference type="EMBL" id="LS992241">
    <property type="protein sequence ID" value="SYX87585.1"/>
    <property type="molecule type" value="Genomic_DNA"/>
</dbReference>
<keyword evidence="2" id="KW-0813">Transport</keyword>
<evidence type="ECO:0000256" key="3">
    <source>
        <dbReference type="SAM" id="Coils"/>
    </source>
</evidence>
<gene>
    <name evidence="4" type="ORF">PBLR_16015</name>
</gene>
<dbReference type="Pfam" id="PF13416">
    <property type="entry name" value="SBP_bac_8"/>
    <property type="match status" value="1"/>
</dbReference>
<evidence type="ECO:0000256" key="2">
    <source>
        <dbReference type="ARBA" id="ARBA00022448"/>
    </source>
</evidence>
<organism evidence="4 5">
    <name type="scientific">Paenibacillus alvei</name>
    <name type="common">Bacillus alvei</name>
    <dbReference type="NCBI Taxonomy" id="44250"/>
    <lineage>
        <taxon>Bacteria</taxon>
        <taxon>Bacillati</taxon>
        <taxon>Bacillota</taxon>
        <taxon>Bacilli</taxon>
        <taxon>Bacillales</taxon>
        <taxon>Paenibacillaceae</taxon>
        <taxon>Paenibacillus</taxon>
    </lineage>
</organism>
<feature type="coiled-coil region" evidence="3">
    <location>
        <begin position="420"/>
        <end position="450"/>
    </location>
</feature>
<reference evidence="5" key="1">
    <citation type="submission" date="2018-08" db="EMBL/GenBank/DDBJ databases">
        <authorList>
            <person name="Chevrot R."/>
        </authorList>
    </citation>
    <scope>NUCLEOTIDE SEQUENCE [LARGE SCALE GENOMIC DNA]</scope>
</reference>
<sequence>MRRTGKRKAAVLILLSIVLVISGCFGSKSVPDGLGGEGNGKLKVYYPYVEDFHNKYGQLFTSQYPDIEIEIIKSGNEGEDASDKVSPQEKLQRMMEQQKPDVLVLNLDEYEHLSSVGKLYDLESVIKQDQFDLDGFAPGLIDMLREKGNGSLLGLAPTIWARYLYYNADMFQEKRIDLPVNKMQWKDLFELSARFHNGRTDEDASYGLINNQASDVLREVADTMDLQLFDTEGKKVLLQSEGWKQAFQLTVDAIRKKAVSVRSPEQSGDPGSRYILAMNKFVNGESPMILNDSSFAAHIGGSSSKINWGMVTVPINPAHADESDRISATQIFAIAADSANKHDAWELVKFMNGTGMAKIISRSGRSDLPARTGYIPRSLERGAESIYMLKPSKHHTNEQWKKNIPDSFYQVYEPLLNEALHAVAGDKMTLEQAIADLEQQAQAKLDLARKDK</sequence>